<dbReference type="InterPro" id="IPR011600">
    <property type="entry name" value="Pept_C14_caspase"/>
</dbReference>
<dbReference type="SUPFAM" id="SSF52129">
    <property type="entry name" value="Caspase-like"/>
    <property type="match status" value="1"/>
</dbReference>
<dbReference type="InterPro" id="IPR029030">
    <property type="entry name" value="Caspase-like_dom_sf"/>
</dbReference>
<gene>
    <name evidence="3" type="ORF">HELGO_WM42935</name>
</gene>
<sequence>MPEEKKIYALLVGINEYLSPDVSNLNGTQKDVEDMQDYILSNYTAFEKKVAVLKDKNATRSNIIKSFEQHLGQAQEGDIVLFYYSGHGSWGKTNQAFFKFDPDEREEGLVCHDSRVNNQFDLADKEIAVLLNYVARNNAEVVLLIDSCHSGSVTRYADAATRMTGSGNQVRTLSDYLYDSTLEEHKTYYTTLAAQNGGEIAEIPMSRHLLMSACSERELARETKDGGWFTQSLLSVLKENESLSYFQVYSQVFSAISQKHEKQTPQLEAYGLFNANNVFLTGGKSLTKSTRFRIGKSAKTNSFRVDFGAQTGFPLDISRAINFNIYETKESEEVLGVGQVNSIGLVDSEIRMRVSSRETVFWGEMLDYALAPTTICFEGAQEDLDLLNDGLKKRNIQQVVFVTNDLVCPFVLAWDQKDACYRLSERQQEQVWNAATEHYDTKSFNRPVFILELGKADLREEFKVNIVMEILEHLSQWKYTVDLDNPKSRINKKGIEVKFTTDNPSDAHKVKCLVKEPKGIQQYDLEEANGATQKDYHKLVLDYTEEVEINYSIRIKNNTRDKYYLALALITADHGVIPLQANIVLEPGEELEEAVDKYYGTLSIARKNDTNITNYLKVFISKKEISTVQGLELPSLVMEEQLQYFEPMTGRNFGAKTDINDWCTKTIAFNLKRDIDTFGNNDVEIDHRGILIHGHTALKANVGMNSPQQNTRSANQLYENIPNKVSNMELFYMDDGTGFPSETVLELTNIENENTLAENPLKISVPKQDGELVFPFTVETILVLQEDGSYKEETLILPIGTNTGKDDKGNDLYEVHELPTNSNKGTRSLGKSLKMCFGRMFLSKDNYNLCWVDYAQGGTRESEGVAEKVAEAKKILVVLHGIIGDTSAMAVNLEFASKYYDLILTYDYENLNTPIPQISTHFKEELTKVGIVEGAGKTLDLVAHSMGGLVSRGFIESPDLRGDLLVRNLYMLGTPNAGSAFSKIATYRDLATAGMTFALNFKTFGAASLAQKITGLSVTKNLTVTLEQMGVGSPFLMQLNNHPTPEKVQYYIIAGDITAYKGTATGVLAKLVDWASVQVGNVVYGASKNDIAVSTDSILGVPSYFNPITERVDCHHMVYFVDKQSMEILEGWMKEGSN</sequence>
<name>A0A6S6TCZ5_9BACT</name>
<dbReference type="SUPFAM" id="SSF53474">
    <property type="entry name" value="alpha/beta-Hydrolases"/>
    <property type="match status" value="1"/>
</dbReference>
<dbReference type="PANTHER" id="PTHR48104:SF30">
    <property type="entry name" value="METACASPASE-1"/>
    <property type="match status" value="1"/>
</dbReference>
<dbReference type="PANTHER" id="PTHR48104">
    <property type="entry name" value="METACASPASE-4"/>
    <property type="match status" value="1"/>
</dbReference>
<reference evidence="3" key="1">
    <citation type="submission" date="2020-01" db="EMBL/GenBank/DDBJ databases">
        <authorList>
            <person name="Meier V. D."/>
            <person name="Meier V D."/>
        </authorList>
    </citation>
    <scope>NUCLEOTIDE SEQUENCE</scope>
    <source>
        <strain evidence="3">HLG_WM_MAG_10</strain>
    </source>
</reference>
<dbReference type="GO" id="GO:0004197">
    <property type="term" value="F:cysteine-type endopeptidase activity"/>
    <property type="evidence" value="ECO:0007669"/>
    <property type="project" value="InterPro"/>
</dbReference>
<evidence type="ECO:0000313" key="3">
    <source>
        <dbReference type="EMBL" id="CAA6817214.1"/>
    </source>
</evidence>
<evidence type="ECO:0000259" key="2">
    <source>
        <dbReference type="Pfam" id="PF24096"/>
    </source>
</evidence>
<feature type="domain" description="Peptidase C14 caspase" evidence="1">
    <location>
        <begin position="8"/>
        <end position="269"/>
    </location>
</feature>
<dbReference type="AlphaFoldDB" id="A0A6S6TCZ5"/>
<evidence type="ECO:0008006" key="4">
    <source>
        <dbReference type="Google" id="ProtNLM"/>
    </source>
</evidence>
<dbReference type="EMBL" id="CACVAQ010000247">
    <property type="protein sequence ID" value="CAA6817214.1"/>
    <property type="molecule type" value="Genomic_DNA"/>
</dbReference>
<dbReference type="Gene3D" id="3.40.50.1460">
    <property type="match status" value="1"/>
</dbReference>
<feature type="domain" description="DUF7379" evidence="2">
    <location>
        <begin position="890"/>
        <end position="1008"/>
    </location>
</feature>
<dbReference type="GO" id="GO:0006508">
    <property type="term" value="P:proteolysis"/>
    <property type="evidence" value="ECO:0007669"/>
    <property type="project" value="InterPro"/>
</dbReference>
<evidence type="ECO:0000259" key="1">
    <source>
        <dbReference type="Pfam" id="PF00656"/>
    </source>
</evidence>
<organism evidence="3">
    <name type="scientific">uncultured Aureispira sp</name>
    <dbReference type="NCBI Taxonomy" id="1331704"/>
    <lineage>
        <taxon>Bacteria</taxon>
        <taxon>Pseudomonadati</taxon>
        <taxon>Bacteroidota</taxon>
        <taxon>Saprospiria</taxon>
        <taxon>Saprospirales</taxon>
        <taxon>Saprospiraceae</taxon>
        <taxon>Aureispira</taxon>
        <taxon>environmental samples</taxon>
    </lineage>
</organism>
<accession>A0A6S6TCZ5</accession>
<dbReference type="Gene3D" id="3.40.50.1820">
    <property type="entry name" value="alpha/beta hydrolase"/>
    <property type="match status" value="1"/>
</dbReference>
<dbReference type="Pfam" id="PF00656">
    <property type="entry name" value="Peptidase_C14"/>
    <property type="match status" value="1"/>
</dbReference>
<dbReference type="InterPro" id="IPR050452">
    <property type="entry name" value="Metacaspase"/>
</dbReference>
<dbReference type="Pfam" id="PF24096">
    <property type="entry name" value="DUF7379"/>
    <property type="match status" value="1"/>
</dbReference>
<protein>
    <recommendedName>
        <fullName evidence="4">Peptidase C14 caspase catalytic subunit p20</fullName>
    </recommendedName>
</protein>
<dbReference type="InterPro" id="IPR029058">
    <property type="entry name" value="AB_hydrolase_fold"/>
</dbReference>
<dbReference type="InterPro" id="IPR055803">
    <property type="entry name" value="DUF7379"/>
</dbReference>
<dbReference type="GO" id="GO:0005737">
    <property type="term" value="C:cytoplasm"/>
    <property type="evidence" value="ECO:0007669"/>
    <property type="project" value="TreeGrafter"/>
</dbReference>
<proteinExistence type="predicted"/>